<dbReference type="InterPro" id="IPR023323">
    <property type="entry name" value="Tex-like_dom_sf"/>
</dbReference>
<feature type="compositionally biased region" description="Acidic residues" evidence="1">
    <location>
        <begin position="321"/>
        <end position="331"/>
    </location>
</feature>
<gene>
    <name evidence="2" type="ORF">EZS28_026597</name>
</gene>
<feature type="compositionally biased region" description="Low complexity" evidence="1">
    <location>
        <begin position="460"/>
        <end position="474"/>
    </location>
</feature>
<dbReference type="AlphaFoldDB" id="A0A5J4V4M4"/>
<feature type="compositionally biased region" description="Acidic residues" evidence="1">
    <location>
        <begin position="639"/>
        <end position="661"/>
    </location>
</feature>
<evidence type="ECO:0000313" key="2">
    <source>
        <dbReference type="EMBL" id="KAA6377876.1"/>
    </source>
</evidence>
<evidence type="ECO:0000313" key="3">
    <source>
        <dbReference type="Proteomes" id="UP000324800"/>
    </source>
</evidence>
<dbReference type="PANTHER" id="PTHR10145:SF6">
    <property type="entry name" value="TRANSCRIPTION ELONGATION FACTOR SPT6"/>
    <property type="match status" value="1"/>
</dbReference>
<dbReference type="Gene3D" id="1.10.3500.10">
    <property type="entry name" value="Tex N-terminal region-like"/>
    <property type="match status" value="1"/>
</dbReference>
<feature type="compositionally biased region" description="Basic and acidic residues" evidence="1">
    <location>
        <begin position="258"/>
        <end position="272"/>
    </location>
</feature>
<feature type="compositionally biased region" description="Low complexity" evidence="1">
    <location>
        <begin position="416"/>
        <end position="431"/>
    </location>
</feature>
<feature type="compositionally biased region" description="Acidic residues" evidence="1">
    <location>
        <begin position="447"/>
        <end position="456"/>
    </location>
</feature>
<dbReference type="PANTHER" id="PTHR10145">
    <property type="entry name" value="TRANSCRIPTION ELONGATION FACTOR SPT6"/>
    <property type="match status" value="1"/>
</dbReference>
<feature type="region of interest" description="Disordered" evidence="1">
    <location>
        <begin position="626"/>
        <end position="691"/>
    </location>
</feature>
<feature type="compositionally biased region" description="Basic and acidic residues" evidence="1">
    <location>
        <begin position="301"/>
        <end position="320"/>
    </location>
</feature>
<feature type="compositionally biased region" description="Low complexity" evidence="1">
    <location>
        <begin position="209"/>
        <end position="219"/>
    </location>
</feature>
<feature type="compositionally biased region" description="Basic and acidic residues" evidence="1">
    <location>
        <begin position="368"/>
        <end position="384"/>
    </location>
</feature>
<evidence type="ECO:0000256" key="1">
    <source>
        <dbReference type="SAM" id="MobiDB-lite"/>
    </source>
</evidence>
<dbReference type="SUPFAM" id="SSF158832">
    <property type="entry name" value="Tex N-terminal region-like"/>
    <property type="match status" value="1"/>
</dbReference>
<feature type="compositionally biased region" description="Polar residues" evidence="1">
    <location>
        <begin position="220"/>
        <end position="256"/>
    </location>
</feature>
<organism evidence="2 3">
    <name type="scientific">Streblomastix strix</name>
    <dbReference type="NCBI Taxonomy" id="222440"/>
    <lineage>
        <taxon>Eukaryota</taxon>
        <taxon>Metamonada</taxon>
        <taxon>Preaxostyla</taxon>
        <taxon>Oxymonadida</taxon>
        <taxon>Streblomastigidae</taxon>
        <taxon>Streblomastix</taxon>
    </lineage>
</organism>
<feature type="compositionally biased region" description="Basic and acidic residues" evidence="1">
    <location>
        <begin position="662"/>
        <end position="683"/>
    </location>
</feature>
<dbReference type="GO" id="GO:0034728">
    <property type="term" value="P:nucleosome organization"/>
    <property type="evidence" value="ECO:0007669"/>
    <property type="project" value="TreeGrafter"/>
</dbReference>
<feature type="non-terminal residue" evidence="2">
    <location>
        <position position="1"/>
    </location>
</feature>
<proteinExistence type="predicted"/>
<feature type="compositionally biased region" description="Low complexity" evidence="1">
    <location>
        <begin position="385"/>
        <end position="400"/>
    </location>
</feature>
<reference evidence="2 3" key="1">
    <citation type="submission" date="2019-03" db="EMBL/GenBank/DDBJ databases">
        <title>Single cell metagenomics reveals metabolic interactions within the superorganism composed of flagellate Streblomastix strix and complex community of Bacteroidetes bacteria on its surface.</title>
        <authorList>
            <person name="Treitli S.C."/>
            <person name="Kolisko M."/>
            <person name="Husnik F."/>
            <person name="Keeling P."/>
            <person name="Hampl V."/>
        </authorList>
    </citation>
    <scope>NUCLEOTIDE SEQUENCE [LARGE SCALE GENOMIC DNA]</scope>
    <source>
        <strain evidence="2">ST1C</strain>
    </source>
</reference>
<feature type="compositionally biased region" description="Basic and acidic residues" evidence="1">
    <location>
        <begin position="332"/>
        <end position="346"/>
    </location>
</feature>
<dbReference type="InterPro" id="IPR017072">
    <property type="entry name" value="TF_Spt6"/>
</dbReference>
<feature type="compositionally biased region" description="Polar residues" evidence="1">
    <location>
        <begin position="836"/>
        <end position="846"/>
    </location>
</feature>
<feature type="region of interest" description="Disordered" evidence="1">
    <location>
        <begin position="832"/>
        <end position="853"/>
    </location>
</feature>
<feature type="compositionally biased region" description="Basic and acidic residues" evidence="1">
    <location>
        <begin position="174"/>
        <end position="196"/>
    </location>
</feature>
<dbReference type="GO" id="GO:0031491">
    <property type="term" value="F:nucleosome binding"/>
    <property type="evidence" value="ECO:0007669"/>
    <property type="project" value="TreeGrafter"/>
</dbReference>
<dbReference type="Proteomes" id="UP000324800">
    <property type="component" value="Unassembled WGS sequence"/>
</dbReference>
<dbReference type="EMBL" id="SNRW01009516">
    <property type="protein sequence ID" value="KAA6377876.1"/>
    <property type="molecule type" value="Genomic_DNA"/>
</dbReference>
<feature type="compositionally biased region" description="Polar residues" evidence="1">
    <location>
        <begin position="479"/>
        <end position="488"/>
    </location>
</feature>
<protein>
    <submittedName>
        <fullName evidence="2">Uncharacterized protein</fullName>
    </submittedName>
</protein>
<sequence>LSPARSEMQNMYNILIKSSGVVKQSNVVNTTQVMKDLENLLKADNPTQQQINEVVRNYQYERVERDAFIRAYVRELILPHATVTTKPTALGSKQIDAFHPLYAPVNCLQDKPIADIAPQNREAFMILGKAHEDKLLSVTVSASREAKLNAMNKLIKKLSQDNYLDNNEEEEEERERIRKEKEQKERRQQQERERNEQQQNYNQKEKEGQQQQSQQQKQQINTMNQTNSDDWGNESSQEELVTSQQEQMNDNNNVKQTEMIKDKDILDDKQKESILQIVQQQDEDQDNWGQDEQENLNQMVKDIEFDKKQESDNSQQKETEQQSDQDFEQDFEQIKEKEKEQQKEQDIQQQNNTITEQGDGDEDWGDDNQNKLNKEKEQKNKIEQNKSQVTQQQQKDQQQQIIDGFDNTDDEGWGDNTNTNTNNNINTNSINQQKDNNSQIQSKQLLDQDDDEEEWGDPPSSGLSSSSIKQSQSQVVGIKQSQSQSVNSKEGAESALAQLVEASYRKTILSSALTDIWQRLISQSKQQTANLISDLLFNKMIEPPYAVRMHKIEQLNKDLAGRIACLYFETEPGFSALSILNSYGDVVDQMAVTGLARKRCGQDIMNKYIDQVNSIKRDEEELERERNKKLEMRRQQQLEDGDDNEITIGNDDSDDESEDENNQNKENRDLNRITDADGSRNQELDDQNMSPIKQIKKRIKEQREQLAQFLENQLYLKALDEFCALMKLHQPCLEKVLLSGDDPRLHQIKQDVDKIMDIPSEFNSDMNRDGRDQMRREEEYNWGDIQLTSEIVSKSCCGENMSSNKSGSGHKLFPREVFWWATFQFREPDQPEYFNSEPSWKQTELQFDQKWED</sequence>
<name>A0A5J4V4M4_9EUKA</name>
<feature type="compositionally biased region" description="Polar residues" evidence="1">
    <location>
        <begin position="432"/>
        <end position="443"/>
    </location>
</feature>
<accession>A0A5J4V4M4</accession>
<dbReference type="OrthoDB" id="343921at2759"/>
<feature type="compositionally biased region" description="Basic and acidic residues" evidence="1">
    <location>
        <begin position="626"/>
        <end position="637"/>
    </location>
</feature>
<dbReference type="GO" id="GO:0008023">
    <property type="term" value="C:transcription elongation factor complex"/>
    <property type="evidence" value="ECO:0007669"/>
    <property type="project" value="TreeGrafter"/>
</dbReference>
<feature type="compositionally biased region" description="Acidic residues" evidence="1">
    <location>
        <begin position="281"/>
        <end position="294"/>
    </location>
</feature>
<dbReference type="GO" id="GO:0042393">
    <property type="term" value="F:histone binding"/>
    <property type="evidence" value="ECO:0007669"/>
    <property type="project" value="TreeGrafter"/>
</dbReference>
<dbReference type="GO" id="GO:0140673">
    <property type="term" value="P:transcription elongation-coupled chromatin remodeling"/>
    <property type="evidence" value="ECO:0007669"/>
    <property type="project" value="InterPro"/>
</dbReference>
<comment type="caution">
    <text evidence="2">The sequence shown here is derived from an EMBL/GenBank/DDBJ whole genome shotgun (WGS) entry which is preliminary data.</text>
</comment>
<feature type="region of interest" description="Disordered" evidence="1">
    <location>
        <begin position="164"/>
        <end position="488"/>
    </location>
</feature>